<dbReference type="Proteomes" id="UP000005945">
    <property type="component" value="Unassembled WGS sequence"/>
</dbReference>
<organism evidence="1 2">
    <name type="scientific">Faecalibacterium prausnitzii M21/2</name>
    <dbReference type="NCBI Taxonomy" id="411485"/>
    <lineage>
        <taxon>Bacteria</taxon>
        <taxon>Bacillati</taxon>
        <taxon>Bacillota</taxon>
        <taxon>Clostridia</taxon>
        <taxon>Eubacteriales</taxon>
        <taxon>Oscillospiraceae</taxon>
        <taxon>Faecalibacterium</taxon>
    </lineage>
</organism>
<sequence length="51" mass="5545">MGIFSGKIIFICEMGKSADFPISLFHGSNYKGVSITGKSPECPQTLRACYI</sequence>
<name>A8SBU9_9FIRM</name>
<reference evidence="1 2" key="1">
    <citation type="submission" date="2007-09" db="EMBL/GenBank/DDBJ databases">
        <title>Draft genome sequence of Faecalibacterium prausnitzii M21/2.</title>
        <authorList>
            <person name="Sudarsanam P."/>
            <person name="Ley R."/>
            <person name="Guruge J."/>
            <person name="Turnbaugh P.J."/>
            <person name="Mahowald M."/>
            <person name="Liep D."/>
            <person name="Gordon J."/>
        </authorList>
    </citation>
    <scope>NUCLEOTIDE SEQUENCE [LARGE SCALE GENOMIC DNA]</scope>
    <source>
        <strain evidence="1 2">M21/2</strain>
    </source>
</reference>
<protein>
    <submittedName>
        <fullName evidence="1">Uncharacterized protein</fullName>
    </submittedName>
</protein>
<dbReference type="HOGENOM" id="CLU_3099024_0_0_9"/>
<proteinExistence type="predicted"/>
<comment type="caution">
    <text evidence="1">The sequence shown here is derived from an EMBL/GenBank/DDBJ whole genome shotgun (WGS) entry which is preliminary data.</text>
</comment>
<evidence type="ECO:0000313" key="2">
    <source>
        <dbReference type="Proteomes" id="UP000005945"/>
    </source>
</evidence>
<evidence type="ECO:0000313" key="1">
    <source>
        <dbReference type="EMBL" id="EDP21443.1"/>
    </source>
</evidence>
<gene>
    <name evidence="1" type="ORF">FAEPRAM212_01766</name>
</gene>
<reference evidence="1 2" key="2">
    <citation type="submission" date="2007-09" db="EMBL/GenBank/DDBJ databases">
        <authorList>
            <person name="Fulton L."/>
            <person name="Clifton S."/>
            <person name="Fulton B."/>
            <person name="Xu J."/>
            <person name="Minx P."/>
            <person name="Pepin K.H."/>
            <person name="Johnson M."/>
            <person name="Thiruvilangam P."/>
            <person name="Bhonagiri V."/>
            <person name="Nash W.E."/>
            <person name="Mardis E.R."/>
            <person name="Wilson R.K."/>
        </authorList>
    </citation>
    <scope>NUCLEOTIDE SEQUENCE [LARGE SCALE GENOMIC DNA]</scope>
    <source>
        <strain evidence="1 2">M21/2</strain>
    </source>
</reference>
<dbReference type="EMBL" id="ABED02000026">
    <property type="protein sequence ID" value="EDP21443.1"/>
    <property type="molecule type" value="Genomic_DNA"/>
</dbReference>
<dbReference type="AlphaFoldDB" id="A8SBU9"/>
<accession>A8SBU9</accession>